<dbReference type="AlphaFoldDB" id="A0A1A8NE91"/>
<name>A0A1A8NE91_9TELE</name>
<feature type="compositionally biased region" description="Basic residues" evidence="1">
    <location>
        <begin position="21"/>
        <end position="42"/>
    </location>
</feature>
<gene>
    <name evidence="2" type="primary">Nfu_g_1_022001</name>
</gene>
<feature type="non-terminal residue" evidence="2">
    <location>
        <position position="42"/>
    </location>
</feature>
<sequence length="42" mass="4925">TRGPTYTKSFKDLRITDMGNKQRKTTNNNRKKKTTKAKNQKP</sequence>
<organism evidence="2">
    <name type="scientific">Nothobranchius rachovii</name>
    <name type="common">bluefin notho</name>
    <dbReference type="NCBI Taxonomy" id="451742"/>
    <lineage>
        <taxon>Eukaryota</taxon>
        <taxon>Metazoa</taxon>
        <taxon>Chordata</taxon>
        <taxon>Craniata</taxon>
        <taxon>Vertebrata</taxon>
        <taxon>Euteleostomi</taxon>
        <taxon>Actinopterygii</taxon>
        <taxon>Neopterygii</taxon>
        <taxon>Teleostei</taxon>
        <taxon>Neoteleostei</taxon>
        <taxon>Acanthomorphata</taxon>
        <taxon>Ovalentaria</taxon>
        <taxon>Atherinomorphae</taxon>
        <taxon>Cyprinodontiformes</taxon>
        <taxon>Nothobranchiidae</taxon>
        <taxon>Nothobranchius</taxon>
    </lineage>
</organism>
<evidence type="ECO:0000256" key="1">
    <source>
        <dbReference type="SAM" id="MobiDB-lite"/>
    </source>
</evidence>
<proteinExistence type="predicted"/>
<protein>
    <submittedName>
        <fullName evidence="2">Uncharacterized protein</fullName>
    </submittedName>
</protein>
<evidence type="ECO:0000313" key="2">
    <source>
        <dbReference type="EMBL" id="SBR67373.1"/>
    </source>
</evidence>
<reference evidence="2" key="2">
    <citation type="submission" date="2016-06" db="EMBL/GenBank/DDBJ databases">
        <title>The genome of a short-lived fish provides insights into sex chromosome evolution and the genetic control of aging.</title>
        <authorList>
            <person name="Reichwald K."/>
            <person name="Felder M."/>
            <person name="Petzold A."/>
            <person name="Koch P."/>
            <person name="Groth M."/>
            <person name="Platzer M."/>
        </authorList>
    </citation>
    <scope>NUCLEOTIDE SEQUENCE</scope>
    <source>
        <tissue evidence="2">Brain</tissue>
    </source>
</reference>
<feature type="non-terminal residue" evidence="2">
    <location>
        <position position="1"/>
    </location>
</feature>
<accession>A0A1A8NE91</accession>
<feature type="region of interest" description="Disordered" evidence="1">
    <location>
        <begin position="1"/>
        <end position="42"/>
    </location>
</feature>
<reference evidence="2" key="1">
    <citation type="submission" date="2016-05" db="EMBL/GenBank/DDBJ databases">
        <authorList>
            <person name="Lavstsen T."/>
            <person name="Jespersen J.S."/>
        </authorList>
    </citation>
    <scope>NUCLEOTIDE SEQUENCE</scope>
    <source>
        <tissue evidence="2">Brain</tissue>
    </source>
</reference>
<dbReference type="EMBL" id="HAEH01001674">
    <property type="protein sequence ID" value="SBR67373.1"/>
    <property type="molecule type" value="Transcribed_RNA"/>
</dbReference>